<sequence length="519" mass="60091">MLRLNKNKNILLSLRDRELNSVTEPYRLSLNVISQFIRSDTTYYKQNWSKESKKPMTYEFGHLYFEDYSLCYSVCGHEGRPSLSHHFMAKNARKKIIDVITYNTPICKTYENCKCELSKCSCTSSFILCLTEDNWLCQYNLSTGKLLTEVYVLPTDFKLNFKYCDWDRYGETIVLTSQRNPFKEKFYASESQHLNKDDVVVNIAVFKAFPIQFIALLEVKRSVFGVACKHVNVGDGLLILGINHDRVHIYSFNDVLDEGDLEPFKLGDEYRTNGKIGEYPTGLPLNLNISTAPPLLFDIHCYAQSVGFGGFPYHCIFADPQFQLRFSIKNIAEVLPTSSMTNYVESNVWNDEPDIVSFHPDNSNRIISRELYRVRVYNMVYTDGKLELKESHRMEFPKCERNETPGVSRFGRRTTRSHFNFFLTERTILATDYDDELDLFGILGVCKGDPTHQGFVKLYDSFNGKEVKTVELKISLCETGYYTLHLDRELIIIIEKNLKPMQCVYVYNIAECLYSATTI</sequence>
<dbReference type="PANTHER" id="PTHR14815:SF2">
    <property type="entry name" value="DDB1- AND CUL4-ASSOCIATED FACTOR 17"/>
    <property type="match status" value="1"/>
</dbReference>
<name>A0AAV6VTF9_9ARAC</name>
<dbReference type="GO" id="GO:0080008">
    <property type="term" value="C:Cul4-RING E3 ubiquitin ligase complex"/>
    <property type="evidence" value="ECO:0007669"/>
    <property type="project" value="TreeGrafter"/>
</dbReference>
<dbReference type="AlphaFoldDB" id="A0AAV6VTF9"/>
<organism evidence="1 2">
    <name type="scientific">Oedothorax gibbosus</name>
    <dbReference type="NCBI Taxonomy" id="931172"/>
    <lineage>
        <taxon>Eukaryota</taxon>
        <taxon>Metazoa</taxon>
        <taxon>Ecdysozoa</taxon>
        <taxon>Arthropoda</taxon>
        <taxon>Chelicerata</taxon>
        <taxon>Arachnida</taxon>
        <taxon>Araneae</taxon>
        <taxon>Araneomorphae</taxon>
        <taxon>Entelegynae</taxon>
        <taxon>Araneoidea</taxon>
        <taxon>Linyphiidae</taxon>
        <taxon>Erigoninae</taxon>
        <taxon>Oedothorax</taxon>
    </lineage>
</organism>
<dbReference type="Proteomes" id="UP000827092">
    <property type="component" value="Unassembled WGS sequence"/>
</dbReference>
<protein>
    <recommendedName>
        <fullName evidence="3">DDB1- and CUL4-associated factor 17</fullName>
    </recommendedName>
</protein>
<proteinExistence type="predicted"/>
<evidence type="ECO:0008006" key="3">
    <source>
        <dbReference type="Google" id="ProtNLM"/>
    </source>
</evidence>
<accession>A0AAV6VTF9</accession>
<dbReference type="InterPro" id="IPR031620">
    <property type="entry name" value="DCAF17"/>
</dbReference>
<evidence type="ECO:0000313" key="2">
    <source>
        <dbReference type="Proteomes" id="UP000827092"/>
    </source>
</evidence>
<evidence type="ECO:0000313" key="1">
    <source>
        <dbReference type="EMBL" id="KAG8200217.1"/>
    </source>
</evidence>
<comment type="caution">
    <text evidence="1">The sequence shown here is derived from an EMBL/GenBank/DDBJ whole genome shotgun (WGS) entry which is preliminary data.</text>
</comment>
<gene>
    <name evidence="1" type="ORF">JTE90_024996</name>
</gene>
<dbReference type="Pfam" id="PF15802">
    <property type="entry name" value="DCAF17"/>
    <property type="match status" value="1"/>
</dbReference>
<dbReference type="EMBL" id="JAFNEN010000018">
    <property type="protein sequence ID" value="KAG8200217.1"/>
    <property type="molecule type" value="Genomic_DNA"/>
</dbReference>
<keyword evidence="2" id="KW-1185">Reference proteome</keyword>
<dbReference type="PANTHER" id="PTHR14815">
    <property type="entry name" value="DDB1- AND CUL4-ASSOCIATED FACTOR 17"/>
    <property type="match status" value="1"/>
</dbReference>
<reference evidence="1 2" key="1">
    <citation type="journal article" date="2022" name="Nat. Ecol. Evol.">
        <title>A masculinizing supergene underlies an exaggerated male reproductive morph in a spider.</title>
        <authorList>
            <person name="Hendrickx F."/>
            <person name="De Corte Z."/>
            <person name="Sonet G."/>
            <person name="Van Belleghem S.M."/>
            <person name="Kostlbacher S."/>
            <person name="Vangestel C."/>
        </authorList>
    </citation>
    <scope>NUCLEOTIDE SEQUENCE [LARGE SCALE GENOMIC DNA]</scope>
    <source>
        <strain evidence="1">W744_W776</strain>
    </source>
</reference>
<dbReference type="GO" id="GO:0016567">
    <property type="term" value="P:protein ubiquitination"/>
    <property type="evidence" value="ECO:0007669"/>
    <property type="project" value="InterPro"/>
</dbReference>